<dbReference type="RefSeq" id="WP_185054737.1">
    <property type="nucleotide sequence ID" value="NZ_BAABIX010000002.1"/>
</dbReference>
<dbReference type="InterPro" id="IPR036188">
    <property type="entry name" value="FAD/NAD-bd_sf"/>
</dbReference>
<dbReference type="SUPFAM" id="SSF51905">
    <property type="entry name" value="FAD/NAD(P)-binding domain"/>
    <property type="match status" value="1"/>
</dbReference>
<name>A0A840PJU6_9ACTN</name>
<organism evidence="4 5">
    <name type="scientific">Thermocatellispora tengchongensis</name>
    <dbReference type="NCBI Taxonomy" id="1073253"/>
    <lineage>
        <taxon>Bacteria</taxon>
        <taxon>Bacillati</taxon>
        <taxon>Actinomycetota</taxon>
        <taxon>Actinomycetes</taxon>
        <taxon>Streptosporangiales</taxon>
        <taxon>Streptosporangiaceae</taxon>
        <taxon>Thermocatellispora</taxon>
    </lineage>
</organism>
<evidence type="ECO:0000259" key="3">
    <source>
        <dbReference type="Pfam" id="PF01494"/>
    </source>
</evidence>
<dbReference type="PANTHER" id="PTHR43476">
    <property type="entry name" value="3-(3-HYDROXY-PHENYL)PROPIONATE/3-HYDROXYCINNAMIC ACID HYDROXYLASE"/>
    <property type="match status" value="1"/>
</dbReference>
<feature type="domain" description="FAD-binding" evidence="3">
    <location>
        <begin position="5"/>
        <end position="344"/>
    </location>
</feature>
<dbReference type="GO" id="GO:0019622">
    <property type="term" value="P:3-(3-hydroxy)phenylpropionate catabolic process"/>
    <property type="evidence" value="ECO:0007669"/>
    <property type="project" value="TreeGrafter"/>
</dbReference>
<dbReference type="EMBL" id="JACHGN010000020">
    <property type="protein sequence ID" value="MBB5137850.1"/>
    <property type="molecule type" value="Genomic_DNA"/>
</dbReference>
<dbReference type="Proteomes" id="UP000578449">
    <property type="component" value="Unassembled WGS sequence"/>
</dbReference>
<evidence type="ECO:0000256" key="2">
    <source>
        <dbReference type="SAM" id="MobiDB-lite"/>
    </source>
</evidence>
<accession>A0A840PJU6</accession>
<evidence type="ECO:0000313" key="5">
    <source>
        <dbReference type="Proteomes" id="UP000578449"/>
    </source>
</evidence>
<dbReference type="GO" id="GO:0008688">
    <property type="term" value="F:3-(3-hydroxyphenyl)propionate hydroxylase activity"/>
    <property type="evidence" value="ECO:0007669"/>
    <property type="project" value="TreeGrafter"/>
</dbReference>
<gene>
    <name evidence="4" type="ORF">HNP84_007603</name>
</gene>
<protein>
    <submittedName>
        <fullName evidence="4">2-polyprenyl-6-methoxyphenol hydroxylase-like FAD-dependent oxidoreductase</fullName>
    </submittedName>
</protein>
<sequence length="516" mass="56072">MTPEFDVAIVGYGPVGQMLSILLGRRGWKVVAAERWPSPFRLPRAVHFDAEVARLLQGVGLRSDTSPVVEPYDDLYEWRNAAGETLLAVDWRGRGESGWHTANHFSQPELEDALCRLAAGQPTVTVRRGLEVTGIAQEDGQVRLSTLSHTGERGELTARYVVGCDGANSFVRRAAGIEAVDLGFFFDWLIVDVVPHVPMTFTPRAWQLCDPARPTTVTPSGPGRRRWEFMVLPGEDPAELNTLDKAIELLAPWGVDDLNSKIERHTVYRFQARWAERWRSGRVLIAGDAAHQMPPFAGQGMCSGFRDVCNLEWKLDAVLSGAAGEGLLDTYGAERAPHVRDLVEYSMMLGEIICVTDPEQAALRDRRMTAERARSGETVPPPRPRLGPGVLRHGDPRTGRPSVQGTVRLGAAEGLADDVFGRGWRLVAWEGGPRLRAVAEASPVPVTVVPLADLGDGRHAEDVEGVYAAWRASLAATGPAPAAALVRPDDYTHSVLRDADDAAAALREVAAAYAGG</sequence>
<dbReference type="AlphaFoldDB" id="A0A840PJU6"/>
<dbReference type="PANTHER" id="PTHR43476:SF3">
    <property type="entry name" value="FAD-BINDING MONOOXYGENASE"/>
    <property type="match status" value="1"/>
</dbReference>
<dbReference type="Gene3D" id="3.50.50.60">
    <property type="entry name" value="FAD/NAD(P)-binding domain"/>
    <property type="match status" value="1"/>
</dbReference>
<dbReference type="InterPro" id="IPR050631">
    <property type="entry name" value="PheA/TfdB_FAD_monoxygenase"/>
</dbReference>
<feature type="region of interest" description="Disordered" evidence="2">
    <location>
        <begin position="370"/>
        <end position="402"/>
    </location>
</feature>
<keyword evidence="1" id="KW-0560">Oxidoreductase</keyword>
<comment type="caution">
    <text evidence="4">The sequence shown here is derived from an EMBL/GenBank/DDBJ whole genome shotgun (WGS) entry which is preliminary data.</text>
</comment>
<reference evidence="4 5" key="1">
    <citation type="submission" date="2020-08" db="EMBL/GenBank/DDBJ databases">
        <title>Genomic Encyclopedia of Type Strains, Phase IV (KMG-IV): sequencing the most valuable type-strain genomes for metagenomic binning, comparative biology and taxonomic classification.</title>
        <authorList>
            <person name="Goeker M."/>
        </authorList>
    </citation>
    <scope>NUCLEOTIDE SEQUENCE [LARGE SCALE GENOMIC DNA]</scope>
    <source>
        <strain evidence="4 5">DSM 45615</strain>
    </source>
</reference>
<dbReference type="GO" id="GO:0071949">
    <property type="term" value="F:FAD binding"/>
    <property type="evidence" value="ECO:0007669"/>
    <property type="project" value="InterPro"/>
</dbReference>
<dbReference type="Gene3D" id="3.30.70.2450">
    <property type="match status" value="1"/>
</dbReference>
<dbReference type="PRINTS" id="PR00420">
    <property type="entry name" value="RNGMNOXGNASE"/>
</dbReference>
<dbReference type="Pfam" id="PF01494">
    <property type="entry name" value="FAD_binding_3"/>
    <property type="match status" value="1"/>
</dbReference>
<dbReference type="NCBIfam" id="NF004829">
    <property type="entry name" value="PRK06183.1-3"/>
    <property type="match status" value="1"/>
</dbReference>
<evidence type="ECO:0000256" key="1">
    <source>
        <dbReference type="ARBA" id="ARBA00023002"/>
    </source>
</evidence>
<evidence type="ECO:0000313" key="4">
    <source>
        <dbReference type="EMBL" id="MBB5137850.1"/>
    </source>
</evidence>
<proteinExistence type="predicted"/>
<keyword evidence="5" id="KW-1185">Reference proteome</keyword>
<dbReference type="InterPro" id="IPR002938">
    <property type="entry name" value="FAD-bd"/>
</dbReference>